<evidence type="ECO:0000313" key="1">
    <source>
        <dbReference type="EMBL" id="CAG7724445.1"/>
    </source>
</evidence>
<feature type="non-terminal residue" evidence="1">
    <location>
        <position position="1"/>
    </location>
</feature>
<organism evidence="1 2">
    <name type="scientific">Allacma fusca</name>
    <dbReference type="NCBI Taxonomy" id="39272"/>
    <lineage>
        <taxon>Eukaryota</taxon>
        <taxon>Metazoa</taxon>
        <taxon>Ecdysozoa</taxon>
        <taxon>Arthropoda</taxon>
        <taxon>Hexapoda</taxon>
        <taxon>Collembola</taxon>
        <taxon>Symphypleona</taxon>
        <taxon>Sminthuridae</taxon>
        <taxon>Allacma</taxon>
    </lineage>
</organism>
<proteinExistence type="predicted"/>
<gene>
    <name evidence="1" type="ORF">AFUS01_LOCUS13471</name>
</gene>
<accession>A0A8J2P4V2</accession>
<dbReference type="Proteomes" id="UP000708208">
    <property type="component" value="Unassembled WGS sequence"/>
</dbReference>
<dbReference type="AlphaFoldDB" id="A0A8J2P4V2"/>
<dbReference type="EMBL" id="CAJVCH010109990">
    <property type="protein sequence ID" value="CAG7724445.1"/>
    <property type="molecule type" value="Genomic_DNA"/>
</dbReference>
<comment type="caution">
    <text evidence="1">The sequence shown here is derived from an EMBL/GenBank/DDBJ whole genome shotgun (WGS) entry which is preliminary data.</text>
</comment>
<reference evidence="1" key="1">
    <citation type="submission" date="2021-06" db="EMBL/GenBank/DDBJ databases">
        <authorList>
            <person name="Hodson N. C."/>
            <person name="Mongue J. A."/>
            <person name="Jaron S. K."/>
        </authorList>
    </citation>
    <scope>NUCLEOTIDE SEQUENCE</scope>
</reference>
<sequence>MTDLPVTRPYTVIPSPRIHGFSKRKPFSSPSALTSKLDSYLTCTAHHLPEQEETRVDIDSNKNLCKRRWEKQMVQNLTSESTIAGD</sequence>
<name>A0A8J2P4V2_9HEXA</name>
<protein>
    <submittedName>
        <fullName evidence="1">Uncharacterized protein</fullName>
    </submittedName>
</protein>
<keyword evidence="2" id="KW-1185">Reference proteome</keyword>
<evidence type="ECO:0000313" key="2">
    <source>
        <dbReference type="Proteomes" id="UP000708208"/>
    </source>
</evidence>